<feature type="transmembrane region" description="Helical" evidence="1">
    <location>
        <begin position="104"/>
        <end position="123"/>
    </location>
</feature>
<dbReference type="InterPro" id="IPR021799">
    <property type="entry name" value="PIN-like_prokaryotic"/>
</dbReference>
<organism evidence="2 3">
    <name type="scientific">Nostoc sphaeroides CCNUC1</name>
    <dbReference type="NCBI Taxonomy" id="2653204"/>
    <lineage>
        <taxon>Bacteria</taxon>
        <taxon>Bacillati</taxon>
        <taxon>Cyanobacteriota</taxon>
        <taxon>Cyanophyceae</taxon>
        <taxon>Nostocales</taxon>
        <taxon>Nostocaceae</taxon>
        <taxon>Nostoc</taxon>
    </lineage>
</organism>
<keyword evidence="1" id="KW-1133">Transmembrane helix</keyword>
<evidence type="ECO:0008006" key="4">
    <source>
        <dbReference type="Google" id="ProtNLM"/>
    </source>
</evidence>
<protein>
    <recommendedName>
        <fullName evidence="4">DUF3368 domain-containing protein</fullName>
    </recommendedName>
</protein>
<dbReference type="EMBL" id="CP045227">
    <property type="protein sequence ID" value="QFS51768.1"/>
    <property type="molecule type" value="Genomic_DNA"/>
</dbReference>
<keyword evidence="1" id="KW-0812">Transmembrane</keyword>
<dbReference type="Pfam" id="PF11848">
    <property type="entry name" value="DUF3368"/>
    <property type="match status" value="1"/>
</dbReference>
<dbReference type="RefSeq" id="WP_225892605.1">
    <property type="nucleotide sequence ID" value="NZ_CP045227.1"/>
</dbReference>
<sequence length="127" mass="13716">MTVVCNTSPITNLAAIAQLDLLRQVYSEIVIPVAVYDELTALPNPVPGTLEVQTLSWIQVQRVVDQAQVVEFRRKVDRGEAEALALALEVSAERVLIDDAAGRAIALELGLTITGVLGVLLTAKKRQ</sequence>
<evidence type="ECO:0000313" key="2">
    <source>
        <dbReference type="EMBL" id="QFS51768.1"/>
    </source>
</evidence>
<dbReference type="PANTHER" id="PTHR39550">
    <property type="entry name" value="SLL0658 PROTEIN"/>
    <property type="match status" value="1"/>
</dbReference>
<dbReference type="PANTHER" id="PTHR39550:SF1">
    <property type="entry name" value="SLL0658 PROTEIN"/>
    <property type="match status" value="1"/>
</dbReference>
<evidence type="ECO:0000313" key="3">
    <source>
        <dbReference type="Proteomes" id="UP000326678"/>
    </source>
</evidence>
<gene>
    <name evidence="2" type="ORF">GXM_09262</name>
</gene>
<dbReference type="KEGG" id="nsh:GXM_09262"/>
<dbReference type="Proteomes" id="UP000326678">
    <property type="component" value="Chromosome Gxm2"/>
</dbReference>
<keyword evidence="1" id="KW-0472">Membrane</keyword>
<dbReference type="AlphaFoldDB" id="A0A5P8WG66"/>
<proteinExistence type="predicted"/>
<reference evidence="2 3" key="1">
    <citation type="submission" date="2019-10" db="EMBL/GenBank/DDBJ databases">
        <title>Genomic and transcriptomic insights into the perfect genentic adaptation of a filamentous nitrogen-fixing cyanobacterium to rice fields.</title>
        <authorList>
            <person name="Chen Z."/>
        </authorList>
    </citation>
    <scope>NUCLEOTIDE SEQUENCE [LARGE SCALE GENOMIC DNA]</scope>
    <source>
        <strain evidence="2">CCNUC1</strain>
    </source>
</reference>
<keyword evidence="3" id="KW-1185">Reference proteome</keyword>
<evidence type="ECO:0000256" key="1">
    <source>
        <dbReference type="SAM" id="Phobius"/>
    </source>
</evidence>
<accession>A0A5P8WG66</accession>
<name>A0A5P8WG66_9NOSO</name>